<dbReference type="EMBL" id="DRTX01000213">
    <property type="protein sequence ID" value="HHF53524.1"/>
    <property type="molecule type" value="Genomic_DNA"/>
</dbReference>
<dbReference type="PROSITE" id="PS50234">
    <property type="entry name" value="VWFA"/>
    <property type="match status" value="1"/>
</dbReference>
<dbReference type="GO" id="GO:0000272">
    <property type="term" value="P:polysaccharide catabolic process"/>
    <property type="evidence" value="ECO:0007669"/>
    <property type="project" value="InterPro"/>
</dbReference>
<dbReference type="Pfam" id="PF18911">
    <property type="entry name" value="PKD_4"/>
    <property type="match status" value="1"/>
</dbReference>
<gene>
    <name evidence="3" type="ORF">ENL43_04085</name>
</gene>
<dbReference type="Gene3D" id="2.60.40.10">
    <property type="entry name" value="Immunoglobulins"/>
    <property type="match status" value="1"/>
</dbReference>
<dbReference type="InterPro" id="IPR002035">
    <property type="entry name" value="VWF_A"/>
</dbReference>
<dbReference type="SMART" id="SM00089">
    <property type="entry name" value="PKD"/>
    <property type="match status" value="1"/>
</dbReference>
<sequence>MNVPERFQEASLWCWAACSQAILSYYGTNLSQCTIANWARKKNGWGADDCCVNPEGATCNQINFLYGTAGSIQAILQNWGVSSKGLNYPLSQATVTTEINNCRPFVIRWGWTGGGGHFLVGRGIEDNIVHYIDPLPGKGYQTANYSWLVRGGNHTWTHTLQLTTNPPGIDLIFTIDTTGSMWDDIAYVKTAATEIVNNIDSKICNYRIAVVDYRDFPVSPYGGSDDYPYNVRLPFSNDKSSIISAIQGLSLGWGADWQESVYSALIRSINTEGLGAWRDNVKKTIILMGDAPPHDPEPFTGYTLSDVIAAAAAVDPATIYPIFIGRSSITRSYFEALAEGTGGEVFEAARASEVVDALLEAIEAILKAPVADANGPYTGEVGSPITFDASGSYDPDGTIVQYEWDFDNDGVYDATVTTPITTYTYWAEYSGIVKLRVTDDDGLNGIDTTSVEVTAPAITGDLDGDGDVDQNDLNILLTYRNQPSSACPDCDIDGDGVITVLDARKLVLLCTRPRCATE</sequence>
<dbReference type="SUPFAM" id="SSF63446">
    <property type="entry name" value="Type I dockerin domain"/>
    <property type="match status" value="1"/>
</dbReference>
<dbReference type="InterPro" id="IPR039564">
    <property type="entry name" value="Peptidase_C39-like"/>
</dbReference>
<dbReference type="SMART" id="SM00327">
    <property type="entry name" value="VWA"/>
    <property type="match status" value="1"/>
</dbReference>
<dbReference type="CDD" id="cd00198">
    <property type="entry name" value="vWFA"/>
    <property type="match status" value="1"/>
</dbReference>
<dbReference type="Gene3D" id="3.40.50.410">
    <property type="entry name" value="von Willebrand factor, type A domain"/>
    <property type="match status" value="1"/>
</dbReference>
<dbReference type="InterPro" id="IPR000601">
    <property type="entry name" value="PKD_dom"/>
</dbReference>
<dbReference type="AlphaFoldDB" id="A0A7V5HNH2"/>
<proteinExistence type="predicted"/>
<dbReference type="InterPro" id="IPR035986">
    <property type="entry name" value="PKD_dom_sf"/>
</dbReference>
<accession>A0A7V5HNH2</accession>
<evidence type="ECO:0000313" key="3">
    <source>
        <dbReference type="EMBL" id="HHF53524.1"/>
    </source>
</evidence>
<dbReference type="SUPFAM" id="SSF49299">
    <property type="entry name" value="PKD domain"/>
    <property type="match status" value="1"/>
</dbReference>
<organism evidence="3">
    <name type="scientific">candidate division WOR-3 bacterium</name>
    <dbReference type="NCBI Taxonomy" id="2052148"/>
    <lineage>
        <taxon>Bacteria</taxon>
        <taxon>Bacteria division WOR-3</taxon>
    </lineage>
</organism>
<dbReference type="Pfam" id="PF13529">
    <property type="entry name" value="Peptidase_C39_2"/>
    <property type="match status" value="1"/>
</dbReference>
<dbReference type="PROSITE" id="PS00018">
    <property type="entry name" value="EF_HAND_1"/>
    <property type="match status" value="1"/>
</dbReference>
<dbReference type="InterPro" id="IPR013783">
    <property type="entry name" value="Ig-like_fold"/>
</dbReference>
<name>A0A7V5HNH2_UNCW3</name>
<reference evidence="3" key="1">
    <citation type="journal article" date="2020" name="mSystems">
        <title>Genome- and Community-Level Interaction Insights into Carbon Utilization and Element Cycling Functions of Hydrothermarchaeota in Hydrothermal Sediment.</title>
        <authorList>
            <person name="Zhou Z."/>
            <person name="Liu Y."/>
            <person name="Xu W."/>
            <person name="Pan J."/>
            <person name="Luo Z.H."/>
            <person name="Li M."/>
        </authorList>
    </citation>
    <scope>NUCLEOTIDE SEQUENCE [LARGE SCALE GENOMIC DNA]</scope>
    <source>
        <strain evidence="3">HyVt-96</strain>
    </source>
</reference>
<dbReference type="CDD" id="cd00146">
    <property type="entry name" value="PKD"/>
    <property type="match status" value="1"/>
</dbReference>
<dbReference type="Pfam" id="PF00092">
    <property type="entry name" value="VWA"/>
    <property type="match status" value="1"/>
</dbReference>
<dbReference type="Proteomes" id="UP000886050">
    <property type="component" value="Unassembled WGS sequence"/>
</dbReference>
<dbReference type="InterPro" id="IPR052969">
    <property type="entry name" value="Thr-specific_kinase-like"/>
</dbReference>
<evidence type="ECO:0000259" key="2">
    <source>
        <dbReference type="PROSITE" id="PS50234"/>
    </source>
</evidence>
<dbReference type="Gene3D" id="3.90.70.10">
    <property type="entry name" value="Cysteine proteinases"/>
    <property type="match status" value="1"/>
</dbReference>
<dbReference type="PROSITE" id="PS50093">
    <property type="entry name" value="PKD"/>
    <property type="match status" value="1"/>
</dbReference>
<feature type="domain" description="VWFA" evidence="2">
    <location>
        <begin position="170"/>
        <end position="362"/>
    </location>
</feature>
<dbReference type="InterPro" id="IPR036439">
    <property type="entry name" value="Dockerin_dom_sf"/>
</dbReference>
<comment type="caution">
    <text evidence="3">The sequence shown here is derived from an EMBL/GenBank/DDBJ whole genome shotgun (WGS) entry which is preliminary data.</text>
</comment>
<dbReference type="SUPFAM" id="SSF53300">
    <property type="entry name" value="vWA-like"/>
    <property type="match status" value="1"/>
</dbReference>
<dbReference type="PANTHER" id="PTHR47763">
    <property type="entry name" value="ALPHA-PROTEIN KINASE VWKA"/>
    <property type="match status" value="1"/>
</dbReference>
<dbReference type="Gene3D" id="1.10.1330.10">
    <property type="entry name" value="Dockerin domain"/>
    <property type="match status" value="1"/>
</dbReference>
<dbReference type="InterPro" id="IPR036465">
    <property type="entry name" value="vWFA_dom_sf"/>
</dbReference>
<dbReference type="InterPro" id="IPR022409">
    <property type="entry name" value="PKD/Chitinase_dom"/>
</dbReference>
<feature type="domain" description="PKD" evidence="1">
    <location>
        <begin position="368"/>
        <end position="460"/>
    </location>
</feature>
<protein>
    <submittedName>
        <fullName evidence="3">VWA domain-containing protein</fullName>
    </submittedName>
</protein>
<evidence type="ECO:0000259" key="1">
    <source>
        <dbReference type="PROSITE" id="PS50093"/>
    </source>
</evidence>
<dbReference type="InterPro" id="IPR018247">
    <property type="entry name" value="EF_Hand_1_Ca_BS"/>
</dbReference>